<keyword evidence="3" id="KW-1185">Reference proteome</keyword>
<dbReference type="GO" id="GO:0004803">
    <property type="term" value="F:transposase activity"/>
    <property type="evidence" value="ECO:0007669"/>
    <property type="project" value="InterPro"/>
</dbReference>
<proteinExistence type="predicted"/>
<name>H8I626_METCZ</name>
<dbReference type="GO" id="GO:0006313">
    <property type="term" value="P:DNA transposition"/>
    <property type="evidence" value="ECO:0007669"/>
    <property type="project" value="InterPro"/>
</dbReference>
<evidence type="ECO:0000259" key="1">
    <source>
        <dbReference type="Pfam" id="PF01609"/>
    </source>
</evidence>
<organism evidence="2 3">
    <name type="scientific">Methanocella conradii (strain DSM 24694 / JCM 17849 / CGMCC 1.5162 / HZ254)</name>
    <dbReference type="NCBI Taxonomy" id="1041930"/>
    <lineage>
        <taxon>Archaea</taxon>
        <taxon>Methanobacteriati</taxon>
        <taxon>Methanobacteriota</taxon>
        <taxon>Stenosarchaea group</taxon>
        <taxon>Methanomicrobia</taxon>
        <taxon>Methanocellales</taxon>
        <taxon>Methanocellaceae</taxon>
        <taxon>Methanocella</taxon>
    </lineage>
</organism>
<dbReference type="KEGG" id="mez:Mtc_1508"/>
<feature type="domain" description="Transposase IS4-like" evidence="1">
    <location>
        <begin position="37"/>
        <end position="210"/>
    </location>
</feature>
<evidence type="ECO:0000313" key="2">
    <source>
        <dbReference type="EMBL" id="AFD00260.1"/>
    </source>
</evidence>
<evidence type="ECO:0000313" key="3">
    <source>
        <dbReference type="Proteomes" id="UP000005233"/>
    </source>
</evidence>
<dbReference type="Proteomes" id="UP000005233">
    <property type="component" value="Chromosome"/>
</dbReference>
<protein>
    <submittedName>
        <fullName evidence="2">Transposase DDE domain protein</fullName>
    </submittedName>
</protein>
<sequence>MSTFSRFKDEVDVDRIMVILTGMIREAYPDFMAMVGVDSTSLDAHCKKDRDADWGYDHITGENYYGYKVHIMYDLPTLAPLCHIVTPANNHDVTQLLPLLEKMGIRVLFMRGLLADMAYDSKEKVELLYKAGISMINLVNRRNSKKETNKYRLQDYMPFHDITMNKLYKNRMHCEYANYLLKEHLDLKRVNTTGILRTHTKTGLTLIARLIQVLYQLRQEANPRTTIIE</sequence>
<dbReference type="GO" id="GO:0003677">
    <property type="term" value="F:DNA binding"/>
    <property type="evidence" value="ECO:0007669"/>
    <property type="project" value="InterPro"/>
</dbReference>
<dbReference type="eggNOG" id="arCOG04442">
    <property type="taxonomic scope" value="Archaea"/>
</dbReference>
<gene>
    <name evidence="2" type="primary">tnp-12</name>
    <name evidence="2" type="ordered locus">Mtc_1508</name>
</gene>
<dbReference type="Pfam" id="PF01609">
    <property type="entry name" value="DDE_Tnp_1"/>
    <property type="match status" value="1"/>
</dbReference>
<accession>H8I626</accession>
<reference evidence="2 3" key="1">
    <citation type="journal article" date="2012" name="J. Bacteriol.">
        <title>Complete genome sequence of a thermophilic methanogen, Methanocella conradii HZ254, isolated from Chinese rice field soil.</title>
        <authorList>
            <person name="Lu Z."/>
            <person name="Lu Y."/>
        </authorList>
    </citation>
    <scope>NUCLEOTIDE SEQUENCE [LARGE SCALE GENOMIC DNA]</scope>
    <source>
        <strain evidence="3">DSM 24694 / JCM 17849 / CGMCC 1.5162 / HZ254</strain>
    </source>
</reference>
<dbReference type="EMBL" id="CP003243">
    <property type="protein sequence ID" value="AFD00260.1"/>
    <property type="molecule type" value="Genomic_DNA"/>
</dbReference>
<dbReference type="HOGENOM" id="CLU_1207614_0_0_2"/>
<dbReference type="AlphaFoldDB" id="H8I626"/>
<dbReference type="InterPro" id="IPR002559">
    <property type="entry name" value="Transposase_11"/>
</dbReference>